<dbReference type="SUPFAM" id="SSF54197">
    <property type="entry name" value="HIT-like"/>
    <property type="match status" value="1"/>
</dbReference>
<dbReference type="RefSeq" id="WP_084067380.1">
    <property type="nucleotide sequence ID" value="NZ_FWXY01000004.1"/>
</dbReference>
<evidence type="ECO:0000313" key="2">
    <source>
        <dbReference type="Proteomes" id="UP000192418"/>
    </source>
</evidence>
<reference evidence="1 2" key="1">
    <citation type="submission" date="2017-04" db="EMBL/GenBank/DDBJ databases">
        <authorList>
            <person name="Afonso C.L."/>
            <person name="Miller P.J."/>
            <person name="Scott M.A."/>
            <person name="Spackman E."/>
            <person name="Goraichik I."/>
            <person name="Dimitrov K.M."/>
            <person name="Suarez D.L."/>
            <person name="Swayne D.E."/>
        </authorList>
    </citation>
    <scope>NUCLEOTIDE SEQUENCE [LARGE SCALE GENOMIC DNA]</scope>
    <source>
        <strain evidence="1 2">DSM 3385</strain>
    </source>
</reference>
<dbReference type="EMBL" id="FWXY01000004">
    <property type="protein sequence ID" value="SMC55985.1"/>
    <property type="molecule type" value="Genomic_DNA"/>
</dbReference>
<keyword evidence="2" id="KW-1185">Reference proteome</keyword>
<organism evidence="1 2">
    <name type="scientific">Desulfocicer vacuolatum DSM 3385</name>
    <dbReference type="NCBI Taxonomy" id="1121400"/>
    <lineage>
        <taxon>Bacteria</taxon>
        <taxon>Pseudomonadati</taxon>
        <taxon>Thermodesulfobacteriota</taxon>
        <taxon>Desulfobacteria</taxon>
        <taxon>Desulfobacterales</taxon>
        <taxon>Desulfobacteraceae</taxon>
        <taxon>Desulfocicer</taxon>
    </lineage>
</organism>
<protein>
    <submittedName>
        <fullName evidence="1">Uncharacterized protein</fullName>
    </submittedName>
</protein>
<dbReference type="OrthoDB" id="5428638at2"/>
<proteinExistence type="predicted"/>
<evidence type="ECO:0000313" key="1">
    <source>
        <dbReference type="EMBL" id="SMC55985.1"/>
    </source>
</evidence>
<dbReference type="Proteomes" id="UP000192418">
    <property type="component" value="Unassembled WGS sequence"/>
</dbReference>
<accession>A0A1W2A5L7</accession>
<sequence length="545" mass="61963">MQKKEIKELRTCVTGEGVFKIGIHTPSFFVDNFREHDYVTSLGSSPDGRVVTNHVNFPKEGVSAPHADTIYEIPNAFPFKGTTYINSRWADATAENIENIALSPRQDTSLWGTLDGWGRENRVAKKNIEALFKKMPGTLQIALAESSTDPHDLVRLAQISCTFEFDTNGIPLGLVYERKQGKMVPAIKKNELFEVVANNPHLPDPYKRAMVLCPGVQGDSAITAEWHHKKDQSHVFEYLRQNSYIPWGHFAANTADDTVRYCIADLSLTDMEGMRHLCYQRIYVMLARQMGIDIPRTRQRISREELEKLRIKLMASIESMDSNNPLGFNGSLWGWNFGFSCSQSGYRLHASHQQIHQQYAMIPCEVPGKDHGRFLSSYACGDMVADFIKDYRNCTQRSFFENYLAAIRTNGRVDGNENGPRRLEVFEDENILLFVPKAQTSQWELQMMPLRPCGNILEADDAMRKSLDRGIFIALNVLEKLGARMVTCLEYAKRFDDSSADQQLLYAFLPRLPHSPGAFSEAQLRWITGHYPEDFALACRNKLTP</sequence>
<dbReference type="InterPro" id="IPR036265">
    <property type="entry name" value="HIT-like_sf"/>
</dbReference>
<name>A0A1W2A5L7_9BACT</name>
<gene>
    <name evidence="1" type="ORF">SAMN02746065_104156</name>
</gene>
<dbReference type="STRING" id="1121400.SAMN02746065_104156"/>
<dbReference type="AlphaFoldDB" id="A0A1W2A5L7"/>
<dbReference type="Gene3D" id="3.30.428.10">
    <property type="entry name" value="HIT-like"/>
    <property type="match status" value="1"/>
</dbReference>